<keyword evidence="4 7" id="KW-0812">Transmembrane</keyword>
<dbReference type="GO" id="GO:0016324">
    <property type="term" value="C:apical plasma membrane"/>
    <property type="evidence" value="ECO:0007669"/>
    <property type="project" value="TreeGrafter"/>
</dbReference>
<keyword evidence="3" id="KW-0813">Transport</keyword>
<dbReference type="InterPro" id="IPR036259">
    <property type="entry name" value="MFS_trans_sf"/>
</dbReference>
<evidence type="ECO:0000313" key="8">
    <source>
        <dbReference type="EMBL" id="RUS77735.1"/>
    </source>
</evidence>
<accession>A0A433T7Z3</accession>
<dbReference type="Gene3D" id="1.20.1250.20">
    <property type="entry name" value="MFS general substrate transporter like domains"/>
    <property type="match status" value="1"/>
</dbReference>
<evidence type="ECO:0000256" key="1">
    <source>
        <dbReference type="ARBA" id="ARBA00004141"/>
    </source>
</evidence>
<evidence type="ECO:0000256" key="4">
    <source>
        <dbReference type="ARBA" id="ARBA00022692"/>
    </source>
</evidence>
<evidence type="ECO:0000256" key="6">
    <source>
        <dbReference type="ARBA" id="ARBA00023136"/>
    </source>
</evidence>
<dbReference type="InterPro" id="IPR050814">
    <property type="entry name" value="Myo-inositol_Transporter"/>
</dbReference>
<dbReference type="InterPro" id="IPR005828">
    <property type="entry name" value="MFS_sugar_transport-like"/>
</dbReference>
<evidence type="ECO:0000256" key="5">
    <source>
        <dbReference type="ARBA" id="ARBA00022989"/>
    </source>
</evidence>
<evidence type="ECO:0000313" key="9">
    <source>
        <dbReference type="Proteomes" id="UP000271974"/>
    </source>
</evidence>
<dbReference type="PROSITE" id="PS00216">
    <property type="entry name" value="SUGAR_TRANSPORT_1"/>
    <property type="match status" value="1"/>
</dbReference>
<comment type="subcellular location">
    <subcellularLocation>
        <location evidence="1">Membrane</location>
        <topology evidence="1">Multi-pass membrane protein</topology>
    </subcellularLocation>
</comment>
<comment type="similarity">
    <text evidence="2">Belongs to the major facilitator superfamily. Sugar transporter (TC 2.A.1.1) family.</text>
</comment>
<dbReference type="STRING" id="188477.A0A433T7Z3"/>
<dbReference type="OrthoDB" id="6339427at2759"/>
<feature type="non-terminal residue" evidence="8">
    <location>
        <position position="121"/>
    </location>
</feature>
<keyword evidence="6 7" id="KW-0472">Membrane</keyword>
<dbReference type="GO" id="GO:0005366">
    <property type="term" value="F:myo-inositol:proton symporter activity"/>
    <property type="evidence" value="ECO:0007669"/>
    <property type="project" value="TreeGrafter"/>
</dbReference>
<evidence type="ECO:0000256" key="2">
    <source>
        <dbReference type="ARBA" id="ARBA00010992"/>
    </source>
</evidence>
<comment type="caution">
    <text evidence="8">The sequence shown here is derived from an EMBL/GenBank/DDBJ whole genome shotgun (WGS) entry which is preliminary data.</text>
</comment>
<protein>
    <recommendedName>
        <fullName evidence="10">Major facilitator superfamily (MFS) profile domain-containing protein</fullName>
    </recommendedName>
</protein>
<dbReference type="Proteomes" id="UP000271974">
    <property type="component" value="Unassembled WGS sequence"/>
</dbReference>
<dbReference type="InterPro" id="IPR005829">
    <property type="entry name" value="Sugar_transporter_CS"/>
</dbReference>
<evidence type="ECO:0000256" key="7">
    <source>
        <dbReference type="SAM" id="Phobius"/>
    </source>
</evidence>
<name>A0A433T7Z3_ELYCH</name>
<dbReference type="EMBL" id="RQTK01000556">
    <property type="protein sequence ID" value="RUS77735.1"/>
    <property type="molecule type" value="Genomic_DNA"/>
</dbReference>
<dbReference type="AlphaFoldDB" id="A0A433T7Z3"/>
<gene>
    <name evidence="8" type="ORF">EGW08_014494</name>
</gene>
<dbReference type="PANTHER" id="PTHR48020">
    <property type="entry name" value="PROTON MYO-INOSITOL COTRANSPORTER"/>
    <property type="match status" value="1"/>
</dbReference>
<organism evidence="8 9">
    <name type="scientific">Elysia chlorotica</name>
    <name type="common">Eastern emerald elysia</name>
    <name type="synonym">Sea slug</name>
    <dbReference type="NCBI Taxonomy" id="188477"/>
    <lineage>
        <taxon>Eukaryota</taxon>
        <taxon>Metazoa</taxon>
        <taxon>Spiralia</taxon>
        <taxon>Lophotrochozoa</taxon>
        <taxon>Mollusca</taxon>
        <taxon>Gastropoda</taxon>
        <taxon>Heterobranchia</taxon>
        <taxon>Euthyneura</taxon>
        <taxon>Panpulmonata</taxon>
        <taxon>Sacoglossa</taxon>
        <taxon>Placobranchoidea</taxon>
        <taxon>Plakobranchidae</taxon>
        <taxon>Elysia</taxon>
    </lineage>
</organism>
<dbReference type="Pfam" id="PF00083">
    <property type="entry name" value="Sugar_tr"/>
    <property type="match status" value="1"/>
</dbReference>
<keyword evidence="5 7" id="KW-1133">Transmembrane helix</keyword>
<proteinExistence type="inferred from homology"/>
<feature type="transmembrane region" description="Helical" evidence="7">
    <location>
        <begin position="16"/>
        <end position="39"/>
    </location>
</feature>
<sequence length="121" mass="13325">YSSNILRSVGFNIESAIGLSVIHFTVNFLATFIGLWAVESIGRKKLLVLSFVGISLALLILFVAFLPEYLYPNHTNSKYERKYPNVTGPCLNKTDCMSCIDGTGCGFCAFSYHNIINASCV</sequence>
<dbReference type="SUPFAM" id="SSF103473">
    <property type="entry name" value="MFS general substrate transporter"/>
    <property type="match status" value="1"/>
</dbReference>
<keyword evidence="9" id="KW-1185">Reference proteome</keyword>
<feature type="non-terminal residue" evidence="8">
    <location>
        <position position="1"/>
    </location>
</feature>
<feature type="transmembrane region" description="Helical" evidence="7">
    <location>
        <begin position="46"/>
        <end position="66"/>
    </location>
</feature>
<evidence type="ECO:0008006" key="10">
    <source>
        <dbReference type="Google" id="ProtNLM"/>
    </source>
</evidence>
<evidence type="ECO:0000256" key="3">
    <source>
        <dbReference type="ARBA" id="ARBA00022448"/>
    </source>
</evidence>
<dbReference type="PANTHER" id="PTHR48020:SF12">
    <property type="entry name" value="PROTON MYO-INOSITOL COTRANSPORTER"/>
    <property type="match status" value="1"/>
</dbReference>
<reference evidence="8 9" key="1">
    <citation type="submission" date="2019-01" db="EMBL/GenBank/DDBJ databases">
        <title>A draft genome assembly of the solar-powered sea slug Elysia chlorotica.</title>
        <authorList>
            <person name="Cai H."/>
            <person name="Li Q."/>
            <person name="Fang X."/>
            <person name="Li J."/>
            <person name="Curtis N.E."/>
            <person name="Altenburger A."/>
            <person name="Shibata T."/>
            <person name="Feng M."/>
            <person name="Maeda T."/>
            <person name="Schwartz J.A."/>
            <person name="Shigenobu S."/>
            <person name="Lundholm N."/>
            <person name="Nishiyama T."/>
            <person name="Yang H."/>
            <person name="Hasebe M."/>
            <person name="Li S."/>
            <person name="Pierce S.K."/>
            <person name="Wang J."/>
        </authorList>
    </citation>
    <scope>NUCLEOTIDE SEQUENCE [LARGE SCALE GENOMIC DNA]</scope>
    <source>
        <strain evidence="8">EC2010</strain>
        <tissue evidence="8">Whole organism of an adult</tissue>
    </source>
</reference>